<dbReference type="PANTHER" id="PTHR35340:SF5">
    <property type="entry name" value="ASST-DOMAIN-CONTAINING PROTEIN"/>
    <property type="match status" value="1"/>
</dbReference>
<dbReference type="InterPro" id="IPR053143">
    <property type="entry name" value="Arylsulfate_ST"/>
</dbReference>
<dbReference type="Pfam" id="PF05935">
    <property type="entry name" value="Arylsulfotrans"/>
    <property type="match status" value="1"/>
</dbReference>
<dbReference type="InterPro" id="IPR010262">
    <property type="entry name" value="Arylsulfotransferase_bact"/>
</dbReference>
<reference evidence="1 2" key="1">
    <citation type="journal article" date="2024" name="Front. Plant Sci.">
        <title>Comprehensive phenomic and genomic studies of the species, Pectobacterium cacticida and proposal for reclassification as Alcorniella cacticida comb. nov.</title>
        <authorList>
            <person name="Jonca J."/>
            <person name="Pirhonen M."/>
            <person name="Waleron M.M."/>
            <person name="Gawor J."/>
            <person name="Mrozik A."/>
            <person name="Smoktunowicz M."/>
            <person name="Waleron K."/>
            <person name="Waleron M."/>
        </authorList>
    </citation>
    <scope>NUCLEOTIDE SEQUENCE [LARGE SCALE GENOMIC DNA]</scope>
    <source>
        <strain evidence="1 2">DPMP6</strain>
    </source>
</reference>
<dbReference type="RefSeq" id="WP_264497257.1">
    <property type="nucleotide sequence ID" value="NZ_CP109947.1"/>
</dbReference>
<name>A0ABZ2GCD0_9GAMM</name>
<gene>
    <name evidence="1" type="ORF">QNA12_01490</name>
</gene>
<dbReference type="SUPFAM" id="SSF50998">
    <property type="entry name" value="Quinoprotein alcohol dehydrogenase-like"/>
    <property type="match status" value="1"/>
</dbReference>
<evidence type="ECO:0000313" key="1">
    <source>
        <dbReference type="EMBL" id="WWO38733.1"/>
    </source>
</evidence>
<dbReference type="EMBL" id="CP125967">
    <property type="protein sequence ID" value="WWO38733.1"/>
    <property type="molecule type" value="Genomic_DNA"/>
</dbReference>
<sequence>MRSFQTGLVYVDKEKAFPTNINFSSLDGNTHLVGFDGQERHRWNYLGLPGNIIDPNLINGKKGHVLLQKKMDPNEGPGIFNNITVGEFNWDGDCVWEWGEEAPLGAARQNHDWQRLANGNTLLLVTEPVIVKDLCDSEIGDQGIYEVSPDGKIVWSWMARDHFHEFGFSPEGVSYLKHLLSNNDRDSWGYLEINHMQTLGENKWYRAGHTAFHPDNIILDSRKGNFIIIIDKQSGKVVWRIGPYQDQPYSNADRRLVTRHLPRKVDQLAGQHHAHMIPEGLPGAGHILMLDDQGGGGYPPVPLGVYAGSRVLEIDPITHDIVWQYTAEDSGLPVWTFFTSFVGSVQRLPNGNTLINEGMNGRIFQVTMSGEIVWEYINPFPGVFPFEDKLMTNPMVYRAQAVPDSWLPG</sequence>
<organism evidence="1 2">
    <name type="scientific">Pectobacterium cacticida</name>
    <dbReference type="NCBI Taxonomy" id="69221"/>
    <lineage>
        <taxon>Bacteria</taxon>
        <taxon>Pseudomonadati</taxon>
        <taxon>Pseudomonadota</taxon>
        <taxon>Gammaproteobacteria</taxon>
        <taxon>Enterobacterales</taxon>
        <taxon>Pectobacteriaceae</taxon>
        <taxon>Pectobacterium</taxon>
    </lineage>
</organism>
<dbReference type="PANTHER" id="PTHR35340">
    <property type="entry name" value="PQQ ENZYME REPEAT PROTEIN-RELATED"/>
    <property type="match status" value="1"/>
</dbReference>
<protein>
    <submittedName>
        <fullName evidence="1">Arylsulfotransferase family protein</fullName>
    </submittedName>
</protein>
<dbReference type="InterPro" id="IPR011047">
    <property type="entry name" value="Quinoprotein_ADH-like_sf"/>
</dbReference>
<evidence type="ECO:0000313" key="2">
    <source>
        <dbReference type="Proteomes" id="UP001379444"/>
    </source>
</evidence>
<accession>A0ABZ2GCD0</accession>
<proteinExistence type="predicted"/>
<keyword evidence="2" id="KW-1185">Reference proteome</keyword>
<dbReference type="Proteomes" id="UP001379444">
    <property type="component" value="Chromosome"/>
</dbReference>